<protein>
    <submittedName>
        <fullName evidence="2">Uncharacterized protein</fullName>
    </submittedName>
</protein>
<evidence type="ECO:0000256" key="1">
    <source>
        <dbReference type="SAM" id="MobiDB-lite"/>
    </source>
</evidence>
<evidence type="ECO:0000313" key="3">
    <source>
        <dbReference type="Proteomes" id="UP000250275"/>
    </source>
</evidence>
<proteinExistence type="predicted"/>
<evidence type="ECO:0000313" key="2">
    <source>
        <dbReference type="EMBL" id="OAD55657.1"/>
    </source>
</evidence>
<keyword evidence="3" id="KW-1185">Reference proteome</keyword>
<dbReference type="Proteomes" id="UP000250275">
    <property type="component" value="Unassembled WGS sequence"/>
</dbReference>
<gene>
    <name evidence="2" type="ORF">WN48_04428</name>
</gene>
<dbReference type="AlphaFoldDB" id="A0A310SA19"/>
<dbReference type="EMBL" id="KQ762629">
    <property type="protein sequence ID" value="OAD55657.1"/>
    <property type="molecule type" value="Genomic_DNA"/>
</dbReference>
<feature type="region of interest" description="Disordered" evidence="1">
    <location>
        <begin position="1"/>
        <end position="96"/>
    </location>
</feature>
<sequence>MELASRVFRLNGEKEEETGEEEEETGAKHRSEVRGAQGPSSSIFDDLDLGSTRKPGPKAKLPVPVEGGLVRSPAEKRKPERKKRRQERSIESSGSLCRSEYRVQARRGSLSGRSDRSGTLILGAKSEVRGAQGPSSSIFDDLDLGSTRKPGPKAKLPVPVEGGLVRSPAEVGRVAFAAVVQTLQAPERLFTGKEAILEGQRFLARFSTSDRTRSDVAVTRIRRGCGRPVVVVSLSSDSETGTSGVGVAVPEATGPGYSSGAKRSVVEQIPTGLRQGHIGSIHHGCSAGVVGYHLS</sequence>
<feature type="region of interest" description="Disordered" evidence="1">
    <location>
        <begin position="123"/>
        <end position="147"/>
    </location>
</feature>
<accession>A0A310SA19</accession>
<organism evidence="2 3">
    <name type="scientific">Eufriesea mexicana</name>
    <dbReference type="NCBI Taxonomy" id="516756"/>
    <lineage>
        <taxon>Eukaryota</taxon>
        <taxon>Metazoa</taxon>
        <taxon>Ecdysozoa</taxon>
        <taxon>Arthropoda</taxon>
        <taxon>Hexapoda</taxon>
        <taxon>Insecta</taxon>
        <taxon>Pterygota</taxon>
        <taxon>Neoptera</taxon>
        <taxon>Endopterygota</taxon>
        <taxon>Hymenoptera</taxon>
        <taxon>Apocrita</taxon>
        <taxon>Aculeata</taxon>
        <taxon>Apoidea</taxon>
        <taxon>Anthophila</taxon>
        <taxon>Apidae</taxon>
        <taxon>Eufriesea</taxon>
    </lineage>
</organism>
<name>A0A310SA19_9HYME</name>
<reference evidence="2 3" key="1">
    <citation type="submission" date="2015-07" db="EMBL/GenBank/DDBJ databases">
        <title>The genome of Eufriesea mexicana.</title>
        <authorList>
            <person name="Pan H."/>
            <person name="Kapheim K."/>
        </authorList>
    </citation>
    <scope>NUCLEOTIDE SEQUENCE [LARGE SCALE GENOMIC DNA]</scope>
    <source>
        <strain evidence="2">0111107269</strain>
        <tissue evidence="2">Whole body</tissue>
    </source>
</reference>
<feature type="compositionally biased region" description="Acidic residues" evidence="1">
    <location>
        <begin position="14"/>
        <end position="24"/>
    </location>
</feature>